<keyword evidence="5" id="KW-1133">Transmembrane helix</keyword>
<dbReference type="CDD" id="cd12914">
    <property type="entry name" value="PDC1_DGC_like"/>
    <property type="match status" value="1"/>
</dbReference>
<feature type="domain" description="GGDEF" evidence="7">
    <location>
        <begin position="433"/>
        <end position="563"/>
    </location>
</feature>
<sequence>MQLSQTLFPFIRSLRWELTFWFGGLSLVILLSVGFYVGGIATKILASHSGKDLYLRAKSATDLLETNIRERDKEIALLARSPLFVESQLDSDAIRQLLDMRQEANNEYAWIGVVDINGRVAQATNGLLVDAQVDHRPWFQEALKGRFVGDVHEAALLAKKLPNETPDQPLRFIDFAAPIKGPDGELRGVLGAHAHWHWVTNTVESVMTADLSESGIELLIADRNHNVIYPFAHLGKTRLPQLSPSQTDHRWVRWADGQEYLTASIQLDMDFAQGLDWRIVVRQPVTAALAPAEALRNHLWLLGLIAVLVSALIAHRLAARLSRPIEQLASAARTVAHHNGKPKYPDNVHTWELKQLVDSIHQMTDSLLQQERELTEFNLSLENQVAERTRELSQANRQLEELATRDALTGIANRRQFDDKLLELYRSFRRTQQPFTLMILDIDHFKQVNDKHGHALGDQVLCQFAKLLEEKVRVTDFTARYGGEEFAALLPDTPAEPNAFGVAEKIRKVVESTEFPGGLAITVSIGLSQVIPEDTELNTLFERADQALYQAKQTGRNRTLIGT</sequence>
<dbReference type="Gene3D" id="3.30.450.20">
    <property type="entry name" value="PAS domain"/>
    <property type="match status" value="1"/>
</dbReference>
<proteinExistence type="predicted"/>
<dbReference type="InterPro" id="IPR050469">
    <property type="entry name" value="Diguanylate_Cyclase"/>
</dbReference>
<dbReference type="EMBL" id="AP019537">
    <property type="protein sequence ID" value="BBJ04954.1"/>
    <property type="molecule type" value="Genomic_DNA"/>
</dbReference>
<dbReference type="GO" id="GO:0043709">
    <property type="term" value="P:cell adhesion involved in single-species biofilm formation"/>
    <property type="evidence" value="ECO:0007669"/>
    <property type="project" value="TreeGrafter"/>
</dbReference>
<comment type="cofactor">
    <cofactor evidence="1">
        <name>Mg(2+)</name>
        <dbReference type="ChEBI" id="CHEBI:18420"/>
    </cofactor>
</comment>
<dbReference type="AlphaFoldDB" id="A0A455W694"/>
<feature type="transmembrane region" description="Helical" evidence="5">
    <location>
        <begin position="20"/>
        <end position="46"/>
    </location>
</feature>
<dbReference type="EC" id="2.7.7.65" evidence="2"/>
<evidence type="ECO:0000256" key="2">
    <source>
        <dbReference type="ARBA" id="ARBA00012528"/>
    </source>
</evidence>
<keyword evidence="5" id="KW-0472">Membrane</keyword>
<dbReference type="FunFam" id="3.30.70.270:FF:000001">
    <property type="entry name" value="Diguanylate cyclase domain protein"/>
    <property type="match status" value="1"/>
</dbReference>
<dbReference type="PROSITE" id="PS50885">
    <property type="entry name" value="HAMP"/>
    <property type="match status" value="1"/>
</dbReference>
<dbReference type="NCBIfam" id="TIGR00254">
    <property type="entry name" value="GGDEF"/>
    <property type="match status" value="1"/>
</dbReference>
<keyword evidence="4" id="KW-0175">Coiled coil</keyword>
<dbReference type="GO" id="GO:0052621">
    <property type="term" value="F:diguanylate cyclase activity"/>
    <property type="evidence" value="ECO:0007669"/>
    <property type="project" value="UniProtKB-EC"/>
</dbReference>
<evidence type="ECO:0000259" key="6">
    <source>
        <dbReference type="PROSITE" id="PS50885"/>
    </source>
</evidence>
<dbReference type="SMART" id="SM00267">
    <property type="entry name" value="GGDEF"/>
    <property type="match status" value="1"/>
</dbReference>
<accession>A0A455W694</accession>
<feature type="domain" description="HAMP" evidence="6">
    <location>
        <begin position="319"/>
        <end position="372"/>
    </location>
</feature>
<evidence type="ECO:0000256" key="3">
    <source>
        <dbReference type="ARBA" id="ARBA00034247"/>
    </source>
</evidence>
<evidence type="ECO:0000256" key="5">
    <source>
        <dbReference type="SAM" id="Phobius"/>
    </source>
</evidence>
<protein>
    <recommendedName>
        <fullName evidence="2">diguanylate cyclase</fullName>
        <ecNumber evidence="2">2.7.7.65</ecNumber>
    </recommendedName>
</protein>
<dbReference type="InterPro" id="IPR000160">
    <property type="entry name" value="GGDEF_dom"/>
</dbReference>
<dbReference type="Gene3D" id="6.10.340.10">
    <property type="match status" value="1"/>
</dbReference>
<organism evidence="8">
    <name type="scientific">Marinobacter nauticus</name>
    <name type="common">Marinobacter hydrocarbonoclasticus</name>
    <name type="synonym">Marinobacter aquaeolei</name>
    <dbReference type="NCBI Taxonomy" id="2743"/>
    <lineage>
        <taxon>Bacteria</taxon>
        <taxon>Pseudomonadati</taxon>
        <taxon>Pseudomonadota</taxon>
        <taxon>Gammaproteobacteria</taxon>
        <taxon>Pseudomonadales</taxon>
        <taxon>Marinobacteraceae</taxon>
        <taxon>Marinobacter</taxon>
    </lineage>
</organism>
<dbReference type="PANTHER" id="PTHR45138">
    <property type="entry name" value="REGULATORY COMPONENTS OF SENSORY TRANSDUCTION SYSTEM"/>
    <property type="match status" value="1"/>
</dbReference>
<dbReference type="InterPro" id="IPR029787">
    <property type="entry name" value="Nucleotide_cyclase"/>
</dbReference>
<dbReference type="SUPFAM" id="SSF55073">
    <property type="entry name" value="Nucleotide cyclase"/>
    <property type="match status" value="1"/>
</dbReference>
<reference evidence="8" key="1">
    <citation type="submission" date="2019-03" db="EMBL/GenBank/DDBJ databases">
        <title>Whole genome analysis of nitrate-reducing bacteria Marinobacter hydrocarbonoclasticus YB03.</title>
        <authorList>
            <person name="Azam A.H."/>
            <person name="Yuk S.R."/>
            <person name="Kamarisima K."/>
            <person name="Miyanaga K."/>
            <person name="Tanji Y."/>
        </authorList>
    </citation>
    <scope>NUCLEOTIDE SEQUENCE</scope>
    <source>
        <strain evidence="8">YB03</strain>
    </source>
</reference>
<gene>
    <name evidence="8" type="ORF">YBY_28030</name>
</gene>
<dbReference type="InterPro" id="IPR043128">
    <property type="entry name" value="Rev_trsase/Diguanyl_cyclase"/>
</dbReference>
<evidence type="ECO:0000259" key="7">
    <source>
        <dbReference type="PROSITE" id="PS50887"/>
    </source>
</evidence>
<evidence type="ECO:0000256" key="1">
    <source>
        <dbReference type="ARBA" id="ARBA00001946"/>
    </source>
</evidence>
<keyword evidence="5" id="KW-0812">Transmembrane</keyword>
<dbReference type="PROSITE" id="PS50887">
    <property type="entry name" value="GGDEF"/>
    <property type="match status" value="1"/>
</dbReference>
<evidence type="ECO:0000256" key="4">
    <source>
        <dbReference type="SAM" id="Coils"/>
    </source>
</evidence>
<dbReference type="Pfam" id="PF00990">
    <property type="entry name" value="GGDEF"/>
    <property type="match status" value="1"/>
</dbReference>
<dbReference type="GO" id="GO:0007165">
    <property type="term" value="P:signal transduction"/>
    <property type="evidence" value="ECO:0007669"/>
    <property type="project" value="InterPro"/>
</dbReference>
<dbReference type="GO" id="GO:0005886">
    <property type="term" value="C:plasma membrane"/>
    <property type="evidence" value="ECO:0007669"/>
    <property type="project" value="TreeGrafter"/>
</dbReference>
<dbReference type="GO" id="GO:1902201">
    <property type="term" value="P:negative regulation of bacterial-type flagellum-dependent cell motility"/>
    <property type="evidence" value="ECO:0007669"/>
    <property type="project" value="TreeGrafter"/>
</dbReference>
<dbReference type="CDD" id="cd01949">
    <property type="entry name" value="GGDEF"/>
    <property type="match status" value="1"/>
</dbReference>
<evidence type="ECO:0000313" key="8">
    <source>
        <dbReference type="EMBL" id="BBJ04954.1"/>
    </source>
</evidence>
<feature type="coiled-coil region" evidence="4">
    <location>
        <begin position="353"/>
        <end position="405"/>
    </location>
</feature>
<dbReference type="PANTHER" id="PTHR45138:SF9">
    <property type="entry name" value="DIGUANYLATE CYCLASE DGCM-RELATED"/>
    <property type="match status" value="1"/>
</dbReference>
<comment type="catalytic activity">
    <reaction evidence="3">
        <text>2 GTP = 3',3'-c-di-GMP + 2 diphosphate</text>
        <dbReference type="Rhea" id="RHEA:24898"/>
        <dbReference type="ChEBI" id="CHEBI:33019"/>
        <dbReference type="ChEBI" id="CHEBI:37565"/>
        <dbReference type="ChEBI" id="CHEBI:58805"/>
        <dbReference type="EC" id="2.7.7.65"/>
    </reaction>
</comment>
<dbReference type="InterPro" id="IPR003660">
    <property type="entry name" value="HAMP_dom"/>
</dbReference>
<name>A0A455W694_MARNT</name>
<dbReference type="Gene3D" id="3.30.70.270">
    <property type="match status" value="1"/>
</dbReference>